<proteinExistence type="predicted"/>
<organism evidence="2 3">
    <name type="scientific">Phenylobacterium deserti</name>
    <dbReference type="NCBI Taxonomy" id="1914756"/>
    <lineage>
        <taxon>Bacteria</taxon>
        <taxon>Pseudomonadati</taxon>
        <taxon>Pseudomonadota</taxon>
        <taxon>Alphaproteobacteria</taxon>
        <taxon>Caulobacterales</taxon>
        <taxon>Caulobacteraceae</taxon>
        <taxon>Phenylobacterium</taxon>
    </lineage>
</organism>
<dbReference type="Gene3D" id="2.60.40.10">
    <property type="entry name" value="Immunoglobulins"/>
    <property type="match status" value="1"/>
</dbReference>
<dbReference type="AlphaFoldDB" id="A0A328ADP7"/>
<reference evidence="3" key="1">
    <citation type="submission" date="2018-05" db="EMBL/GenBank/DDBJ databases">
        <authorList>
            <person name="Li X."/>
        </authorList>
    </citation>
    <scope>NUCLEOTIDE SEQUENCE [LARGE SCALE GENOMIC DNA]</scope>
    <source>
        <strain evidence="3">YIM 73061</strain>
    </source>
</reference>
<sequence length="304" mass="31873">MNRIITFAAVAALAALAGQASAQPAAPAAPITTVTTVGANLNISPKRVTLDRNRRSATVYIYNQGNGPGTFDISMIDRVMLPDGQIVAVSDAQAKPEQKAVADKVKSAQSVVLVSPRRATLAPGQGQTIRLRMANLPEGADASEFRTHLTITTIPPATSGVTAESAAGAQSNELRFDITSVFGLSIPAIVRTGAVQVQAGVENARIEHADISPDGAAPPRRTPILVMDLVRSGPNSLFGNIEAKTTGKQSQVIGVARGVGVYTEIDRRVVRIPLQRELSAGEKLEITFTDDDASPGKVLAKQVL</sequence>
<dbReference type="Proteomes" id="UP000249725">
    <property type="component" value="Unassembled WGS sequence"/>
</dbReference>
<keyword evidence="3" id="KW-1185">Reference proteome</keyword>
<accession>A0A328ADP7</accession>
<evidence type="ECO:0000313" key="2">
    <source>
        <dbReference type="EMBL" id="RAK50858.1"/>
    </source>
</evidence>
<dbReference type="RefSeq" id="WP_111516169.1">
    <property type="nucleotide sequence ID" value="NZ_QFYR01000005.1"/>
</dbReference>
<evidence type="ECO:0008006" key="4">
    <source>
        <dbReference type="Google" id="ProtNLM"/>
    </source>
</evidence>
<feature type="chain" id="PRO_5016265316" description="Molecular chaperone" evidence="1">
    <location>
        <begin position="23"/>
        <end position="304"/>
    </location>
</feature>
<keyword evidence="1" id="KW-0732">Signal</keyword>
<dbReference type="SUPFAM" id="SSF49354">
    <property type="entry name" value="PapD-like"/>
    <property type="match status" value="1"/>
</dbReference>
<evidence type="ECO:0000313" key="3">
    <source>
        <dbReference type="Proteomes" id="UP000249725"/>
    </source>
</evidence>
<protein>
    <recommendedName>
        <fullName evidence="4">Molecular chaperone</fullName>
    </recommendedName>
</protein>
<name>A0A328ADP7_9CAUL</name>
<dbReference type="InterPro" id="IPR008962">
    <property type="entry name" value="PapD-like_sf"/>
</dbReference>
<dbReference type="OrthoDB" id="6658153at2"/>
<feature type="signal peptide" evidence="1">
    <location>
        <begin position="1"/>
        <end position="22"/>
    </location>
</feature>
<evidence type="ECO:0000256" key="1">
    <source>
        <dbReference type="SAM" id="SignalP"/>
    </source>
</evidence>
<gene>
    <name evidence="2" type="ORF">DJ018_16935</name>
</gene>
<dbReference type="InterPro" id="IPR013783">
    <property type="entry name" value="Ig-like_fold"/>
</dbReference>
<dbReference type="EMBL" id="QFYR01000005">
    <property type="protein sequence ID" value="RAK50858.1"/>
    <property type="molecule type" value="Genomic_DNA"/>
</dbReference>
<comment type="caution">
    <text evidence="2">The sequence shown here is derived from an EMBL/GenBank/DDBJ whole genome shotgun (WGS) entry which is preliminary data.</text>
</comment>